<dbReference type="AlphaFoldDB" id="A0A291B8H7"/>
<evidence type="ECO:0000313" key="2">
    <source>
        <dbReference type="Proteomes" id="UP000218160"/>
    </source>
</evidence>
<protein>
    <recommendedName>
        <fullName evidence="3">Mobile element protein</fullName>
    </recommendedName>
</protein>
<dbReference type="KEGG" id="elux:BTN50_0799"/>
<accession>A0A291B8H7</accession>
<dbReference type="EMBL" id="CP020660">
    <property type="protein sequence ID" value="ATF09309.1"/>
    <property type="molecule type" value="Genomic_DNA"/>
</dbReference>
<keyword evidence="2" id="KW-1185">Reference proteome</keyword>
<sequence length="50" mass="5792">MNSALNLLNCHCHALTIYTFNKGTIQCLTIDFTGLKVYGNDERLVWREFI</sequence>
<evidence type="ECO:0008006" key="3">
    <source>
        <dbReference type="Google" id="ProtNLM"/>
    </source>
</evidence>
<dbReference type="Proteomes" id="UP000218160">
    <property type="component" value="Chromosome 1"/>
</dbReference>
<name>A0A291B8H7_9GAMM</name>
<organism evidence="1 2">
    <name type="scientific">Candidatus Enterovibrio altilux</name>
    <dbReference type="NCBI Taxonomy" id="1927128"/>
    <lineage>
        <taxon>Bacteria</taxon>
        <taxon>Pseudomonadati</taxon>
        <taxon>Pseudomonadota</taxon>
        <taxon>Gammaproteobacteria</taxon>
        <taxon>Vibrionales</taxon>
        <taxon>Vibrionaceae</taxon>
        <taxon>Enterovibrio</taxon>
    </lineage>
</organism>
<evidence type="ECO:0000313" key="1">
    <source>
        <dbReference type="EMBL" id="ATF09309.1"/>
    </source>
</evidence>
<proteinExistence type="predicted"/>
<reference evidence="2" key="1">
    <citation type="submission" date="2017-04" db="EMBL/GenBank/DDBJ databases">
        <title>Genome evolution of the luminous symbionts of deep sea anglerfish.</title>
        <authorList>
            <person name="Hendry T.A."/>
        </authorList>
    </citation>
    <scope>NUCLEOTIDE SEQUENCE [LARGE SCALE GENOMIC DNA]</scope>
</reference>
<gene>
    <name evidence="1" type="ORF">BTN50_0799</name>
</gene>